<evidence type="ECO:0000256" key="3">
    <source>
        <dbReference type="ARBA" id="ARBA00021907"/>
    </source>
</evidence>
<evidence type="ECO:0000256" key="10">
    <source>
        <dbReference type="PIRNR" id="PIRNR003097"/>
    </source>
</evidence>
<dbReference type="EMBL" id="PEVH01000060">
    <property type="protein sequence ID" value="PIU99032.1"/>
    <property type="molecule type" value="Genomic_DNA"/>
</dbReference>
<dbReference type="AlphaFoldDB" id="A0A2M7B7E7"/>
<dbReference type="PANTHER" id="PTHR47755">
    <property type="entry name" value="CELL DIVISION PROTEIN FTSX"/>
    <property type="match status" value="1"/>
</dbReference>
<evidence type="ECO:0000256" key="6">
    <source>
        <dbReference type="ARBA" id="ARBA00022692"/>
    </source>
</evidence>
<dbReference type="GO" id="GO:0051301">
    <property type="term" value="P:cell division"/>
    <property type="evidence" value="ECO:0007669"/>
    <property type="project" value="UniProtKB-KW"/>
</dbReference>
<evidence type="ECO:0000256" key="4">
    <source>
        <dbReference type="ARBA" id="ARBA00022475"/>
    </source>
</evidence>
<keyword evidence="4 10" id="KW-1003">Cell membrane</keyword>
<evidence type="ECO:0000256" key="11">
    <source>
        <dbReference type="SAM" id="Phobius"/>
    </source>
</evidence>
<evidence type="ECO:0000256" key="5">
    <source>
        <dbReference type="ARBA" id="ARBA00022618"/>
    </source>
</evidence>
<accession>A0A2M7B7E7</accession>
<sequence>MLTNLSRIIKFGLQRFWRNGWLSTVTIAIMFLALIVFGGINLFNVLAKTALFSIQERIDISVFFKKTTSEDEILKIQSVVKTLPEAKSIEYITADKALEIFKERYKDDETIAQAIEQSGENPLLASINIKAYDPKQYQVIASFLEGEEFKNAIERVSYDERNAKMIDRLVKIIDTTKLFGLSLTAFLTLVAVLITFTAIGLAIYSSRDEIAIIKLVGGTNFFTTGPYIIEGITYGLIAAILSTIIIWPLVYFASPYVKNFIPEMNLRQYFASHFFIILFQQILFGIVVGVTSSIIAVRRYLKV</sequence>
<protein>
    <recommendedName>
        <fullName evidence="3 10">Cell division protein FtsX</fullName>
    </recommendedName>
</protein>
<evidence type="ECO:0000259" key="13">
    <source>
        <dbReference type="Pfam" id="PF18075"/>
    </source>
</evidence>
<evidence type="ECO:0000256" key="2">
    <source>
        <dbReference type="ARBA" id="ARBA00007379"/>
    </source>
</evidence>
<dbReference type="InterPro" id="IPR004513">
    <property type="entry name" value="FtsX"/>
</dbReference>
<evidence type="ECO:0000313" key="15">
    <source>
        <dbReference type="Proteomes" id="UP000230131"/>
    </source>
</evidence>
<dbReference type="GO" id="GO:0005886">
    <property type="term" value="C:plasma membrane"/>
    <property type="evidence" value="ECO:0007669"/>
    <property type="project" value="UniProtKB-SubCell"/>
</dbReference>
<feature type="domain" description="FtsX extracellular" evidence="13">
    <location>
        <begin position="59"/>
        <end position="146"/>
    </location>
</feature>
<feature type="transmembrane region" description="Helical" evidence="11">
    <location>
        <begin position="20"/>
        <end position="47"/>
    </location>
</feature>
<feature type="transmembrane region" description="Helical" evidence="11">
    <location>
        <begin position="274"/>
        <end position="297"/>
    </location>
</feature>
<organism evidence="14 15">
    <name type="scientific">Candidatus Wolfebacteria bacterium CG03_land_8_20_14_0_80_36_15</name>
    <dbReference type="NCBI Taxonomy" id="1975067"/>
    <lineage>
        <taxon>Bacteria</taxon>
        <taxon>Candidatus Wolfeibacteriota</taxon>
    </lineage>
</organism>
<dbReference type="PANTHER" id="PTHR47755:SF1">
    <property type="entry name" value="CELL DIVISION PROTEIN FTSX"/>
    <property type="match status" value="1"/>
</dbReference>
<evidence type="ECO:0000256" key="7">
    <source>
        <dbReference type="ARBA" id="ARBA00022989"/>
    </source>
</evidence>
<comment type="subcellular location">
    <subcellularLocation>
        <location evidence="1">Cell membrane</location>
        <topology evidence="1">Multi-pass membrane protein</topology>
    </subcellularLocation>
</comment>
<evidence type="ECO:0000259" key="12">
    <source>
        <dbReference type="Pfam" id="PF02687"/>
    </source>
</evidence>
<proteinExistence type="inferred from homology"/>
<comment type="similarity">
    <text evidence="2 10">Belongs to the ABC-4 integral membrane protein family. FtsX subfamily.</text>
</comment>
<reference evidence="15" key="1">
    <citation type="submission" date="2017-09" db="EMBL/GenBank/DDBJ databases">
        <title>Depth-based differentiation of microbial function through sediment-hosted aquifers and enrichment of novel symbionts in the deep terrestrial subsurface.</title>
        <authorList>
            <person name="Probst A.J."/>
            <person name="Ladd B."/>
            <person name="Jarett J.K."/>
            <person name="Geller-Mcgrath D.E."/>
            <person name="Sieber C.M.K."/>
            <person name="Emerson J.B."/>
            <person name="Anantharaman K."/>
            <person name="Thomas B.C."/>
            <person name="Malmstrom R."/>
            <person name="Stieglmeier M."/>
            <person name="Klingl A."/>
            <person name="Woyke T."/>
            <person name="Ryan C.M."/>
            <person name="Banfield J.F."/>
        </authorList>
    </citation>
    <scope>NUCLEOTIDE SEQUENCE [LARGE SCALE GENOMIC DNA]</scope>
</reference>
<feature type="transmembrane region" description="Helical" evidence="11">
    <location>
        <begin position="178"/>
        <end position="204"/>
    </location>
</feature>
<keyword evidence="5 10" id="KW-0132">Cell division</keyword>
<name>A0A2M7B7E7_9BACT</name>
<dbReference type="InterPro" id="IPR040690">
    <property type="entry name" value="FtsX_ECD"/>
</dbReference>
<evidence type="ECO:0000256" key="1">
    <source>
        <dbReference type="ARBA" id="ARBA00004651"/>
    </source>
</evidence>
<keyword evidence="6 11" id="KW-0812">Transmembrane</keyword>
<dbReference type="Proteomes" id="UP000230131">
    <property type="component" value="Unassembled WGS sequence"/>
</dbReference>
<gene>
    <name evidence="14" type="ORF">COS59_01960</name>
</gene>
<keyword evidence="7 11" id="KW-1133">Transmembrane helix</keyword>
<evidence type="ECO:0000256" key="9">
    <source>
        <dbReference type="ARBA" id="ARBA00023306"/>
    </source>
</evidence>
<comment type="caution">
    <text evidence="14">The sequence shown here is derived from an EMBL/GenBank/DDBJ whole genome shotgun (WGS) entry which is preliminary data.</text>
</comment>
<evidence type="ECO:0000313" key="14">
    <source>
        <dbReference type="EMBL" id="PIU99032.1"/>
    </source>
</evidence>
<dbReference type="Gene3D" id="3.30.70.3040">
    <property type="match status" value="1"/>
</dbReference>
<keyword evidence="9 10" id="KW-0131">Cell cycle</keyword>
<evidence type="ECO:0000256" key="8">
    <source>
        <dbReference type="ARBA" id="ARBA00023136"/>
    </source>
</evidence>
<feature type="transmembrane region" description="Helical" evidence="11">
    <location>
        <begin position="236"/>
        <end position="254"/>
    </location>
</feature>
<dbReference type="InterPro" id="IPR003838">
    <property type="entry name" value="ABC3_permease_C"/>
</dbReference>
<dbReference type="Pfam" id="PF18075">
    <property type="entry name" value="FtsX_ECD"/>
    <property type="match status" value="1"/>
</dbReference>
<dbReference type="Pfam" id="PF02687">
    <property type="entry name" value="FtsX"/>
    <property type="match status" value="1"/>
</dbReference>
<dbReference type="PIRSF" id="PIRSF003097">
    <property type="entry name" value="FtsX"/>
    <property type="match status" value="1"/>
</dbReference>
<keyword evidence="8 10" id="KW-0472">Membrane</keyword>
<feature type="domain" description="ABC3 transporter permease C-terminal" evidence="12">
    <location>
        <begin position="183"/>
        <end position="302"/>
    </location>
</feature>